<dbReference type="InterPro" id="IPR027417">
    <property type="entry name" value="P-loop_NTPase"/>
</dbReference>
<dbReference type="InterPro" id="IPR032689">
    <property type="entry name" value="TraG-D_C"/>
</dbReference>
<dbReference type="InterPro" id="IPR019476">
    <property type="entry name" value="T4SS_TraD_DNA-bd"/>
</dbReference>
<dbReference type="InterPro" id="IPR051162">
    <property type="entry name" value="T4SS_component"/>
</dbReference>
<feature type="domain" description="Type IV secretion system coupling protein TraD DNA-binding" evidence="1">
    <location>
        <begin position="29"/>
        <end position="76"/>
    </location>
</feature>
<proteinExistence type="predicted"/>
<dbReference type="Proteomes" id="UP000178059">
    <property type="component" value="Unassembled WGS sequence"/>
</dbReference>
<dbReference type="SUPFAM" id="SSF52540">
    <property type="entry name" value="P-loop containing nucleoside triphosphate hydrolases"/>
    <property type="match status" value="1"/>
</dbReference>
<dbReference type="STRING" id="1801743.A2824_02330"/>
<dbReference type="CDD" id="cd01127">
    <property type="entry name" value="TrwB_TraG_TraD_VirD4"/>
    <property type="match status" value="1"/>
</dbReference>
<dbReference type="Pfam" id="PF12696">
    <property type="entry name" value="TraG-D_C"/>
    <property type="match status" value="1"/>
</dbReference>
<organism evidence="3 4">
    <name type="scientific">Candidatus Nomurabacteria bacterium RIFCSPHIGHO2_01_FULL_42_16</name>
    <dbReference type="NCBI Taxonomy" id="1801743"/>
    <lineage>
        <taxon>Bacteria</taxon>
        <taxon>Candidatus Nomuraibacteriota</taxon>
    </lineage>
</organism>
<accession>A0A1F6VLI3</accession>
<sequence>MAPAPADLPTEGVLLGYNEFRGVKKEIRMAPNDRLRHFYVIGQTGTGKTTILKNMIAQDMARGEGCCFIDPHGSDIQDILSYVPKERIDDVIYFDPAATARPMGLNMLEYDIARPQQKTFVVNELLSIFKQLYGGTPESMGPAFEQYFRNSARLVMEHPESGNTLLEIARVLQDEEFRKLKLSYCKDPIIKQFWVSAEKVTGEAGLQNWAPYITNKFDTFLTNDIMRPIVLQEKSVFDFRKIMDEKKILLVNLSKGILGEINANLLGLIIVGKIQMAALSRADSYGIKLPNFYLYIDEFQNVTTDSIASILSEARKYGLSLNMANQYLAQLKENIRDAVFGNVGSTAVYRVSPEDAEFLEKKYAPTFTARDITKLDNFNSYVNMLSGGVPAKPFSMTSHYDLLPKGNKDMVSHLKELSAIKYGRDRAEVEEEINSKYKAYEL</sequence>
<evidence type="ECO:0008006" key="5">
    <source>
        <dbReference type="Google" id="ProtNLM"/>
    </source>
</evidence>
<dbReference type="Pfam" id="PF10412">
    <property type="entry name" value="TrwB_AAD_bind"/>
    <property type="match status" value="1"/>
</dbReference>
<evidence type="ECO:0000313" key="3">
    <source>
        <dbReference type="EMBL" id="OGI70409.1"/>
    </source>
</evidence>
<dbReference type="AlphaFoldDB" id="A0A1F6VLI3"/>
<gene>
    <name evidence="3" type="ORF">A2824_02330</name>
</gene>
<dbReference type="EMBL" id="MFTT01000008">
    <property type="protein sequence ID" value="OGI70409.1"/>
    <property type="molecule type" value="Genomic_DNA"/>
</dbReference>
<protein>
    <recommendedName>
        <fullName evidence="5">Type IV secretion system coupling protein TraD DNA-binding domain-containing protein</fullName>
    </recommendedName>
</protein>
<evidence type="ECO:0000259" key="1">
    <source>
        <dbReference type="Pfam" id="PF10412"/>
    </source>
</evidence>
<dbReference type="PANTHER" id="PTHR30121">
    <property type="entry name" value="UNCHARACTERIZED PROTEIN YJGR-RELATED"/>
    <property type="match status" value="1"/>
</dbReference>
<name>A0A1F6VLI3_9BACT</name>
<evidence type="ECO:0000259" key="2">
    <source>
        <dbReference type="Pfam" id="PF12696"/>
    </source>
</evidence>
<comment type="caution">
    <text evidence="3">The sequence shown here is derived from an EMBL/GenBank/DDBJ whole genome shotgun (WGS) entry which is preliminary data.</text>
</comment>
<dbReference type="Gene3D" id="3.40.50.300">
    <property type="entry name" value="P-loop containing nucleotide triphosphate hydrolases"/>
    <property type="match status" value="2"/>
</dbReference>
<dbReference type="PANTHER" id="PTHR30121:SF11">
    <property type="entry name" value="AAA+ ATPASE DOMAIN-CONTAINING PROTEIN"/>
    <property type="match status" value="1"/>
</dbReference>
<reference evidence="3 4" key="1">
    <citation type="journal article" date="2016" name="Nat. Commun.">
        <title>Thousands of microbial genomes shed light on interconnected biogeochemical processes in an aquifer system.</title>
        <authorList>
            <person name="Anantharaman K."/>
            <person name="Brown C.T."/>
            <person name="Hug L.A."/>
            <person name="Sharon I."/>
            <person name="Castelle C.J."/>
            <person name="Probst A.J."/>
            <person name="Thomas B.C."/>
            <person name="Singh A."/>
            <person name="Wilkins M.J."/>
            <person name="Karaoz U."/>
            <person name="Brodie E.L."/>
            <person name="Williams K.H."/>
            <person name="Hubbard S.S."/>
            <person name="Banfield J.F."/>
        </authorList>
    </citation>
    <scope>NUCLEOTIDE SEQUENCE [LARGE SCALE GENOMIC DNA]</scope>
</reference>
<feature type="domain" description="TraD/TraG TraM recognition site" evidence="2">
    <location>
        <begin position="292"/>
        <end position="360"/>
    </location>
</feature>
<evidence type="ECO:0000313" key="4">
    <source>
        <dbReference type="Proteomes" id="UP000178059"/>
    </source>
</evidence>